<dbReference type="InterPro" id="IPR052155">
    <property type="entry name" value="Biofilm_reg_signaling"/>
</dbReference>
<dbReference type="GO" id="GO:0003824">
    <property type="term" value="F:catalytic activity"/>
    <property type="evidence" value="ECO:0007669"/>
    <property type="project" value="UniProtKB-ARBA"/>
</dbReference>
<gene>
    <name evidence="6" type="ORF">E1N52_13110</name>
</gene>
<keyword evidence="1" id="KW-0175">Coiled coil</keyword>
<evidence type="ECO:0000259" key="3">
    <source>
        <dbReference type="PROSITE" id="PS50112"/>
    </source>
</evidence>
<proteinExistence type="predicted"/>
<keyword evidence="2" id="KW-0472">Membrane</keyword>
<evidence type="ECO:0000256" key="1">
    <source>
        <dbReference type="SAM" id="Coils"/>
    </source>
</evidence>
<dbReference type="InterPro" id="IPR029787">
    <property type="entry name" value="Nucleotide_cyclase"/>
</dbReference>
<dbReference type="OrthoDB" id="9813903at2"/>
<keyword evidence="2" id="KW-1133">Transmembrane helix</keyword>
<evidence type="ECO:0000259" key="5">
    <source>
        <dbReference type="PROSITE" id="PS50887"/>
    </source>
</evidence>
<dbReference type="Proteomes" id="UP000295606">
    <property type="component" value="Unassembled WGS sequence"/>
</dbReference>
<dbReference type="EMBL" id="SMOD01000008">
    <property type="protein sequence ID" value="TDG08304.1"/>
    <property type="molecule type" value="Genomic_DNA"/>
</dbReference>
<feature type="transmembrane region" description="Helical" evidence="2">
    <location>
        <begin position="38"/>
        <end position="59"/>
    </location>
</feature>
<comment type="caution">
    <text evidence="6">The sequence shown here is derived from an EMBL/GenBank/DDBJ whole genome shotgun (WGS) entry which is preliminary data.</text>
</comment>
<accession>A0A4R5LGI1</accession>
<evidence type="ECO:0000313" key="6">
    <source>
        <dbReference type="EMBL" id="TDG08304.1"/>
    </source>
</evidence>
<dbReference type="SUPFAM" id="SSF55785">
    <property type="entry name" value="PYP-like sensor domain (PAS domain)"/>
    <property type="match status" value="1"/>
</dbReference>
<feature type="domain" description="EAL" evidence="4">
    <location>
        <begin position="546"/>
        <end position="800"/>
    </location>
</feature>
<dbReference type="SMART" id="SM00052">
    <property type="entry name" value="EAL"/>
    <property type="match status" value="1"/>
</dbReference>
<dbReference type="InterPro" id="IPR000014">
    <property type="entry name" value="PAS"/>
</dbReference>
<dbReference type="InterPro" id="IPR001633">
    <property type="entry name" value="EAL_dom"/>
</dbReference>
<protein>
    <submittedName>
        <fullName evidence="6">GGDEF and EAL domain-containing protein</fullName>
    </submittedName>
</protein>
<dbReference type="SMART" id="SM00267">
    <property type="entry name" value="GGDEF"/>
    <property type="match status" value="1"/>
</dbReference>
<dbReference type="PROSITE" id="PS50883">
    <property type="entry name" value="EAL"/>
    <property type="match status" value="1"/>
</dbReference>
<dbReference type="InterPro" id="IPR043128">
    <property type="entry name" value="Rev_trsase/Diguanyl_cyclase"/>
</dbReference>
<dbReference type="CDD" id="cd01949">
    <property type="entry name" value="GGDEF"/>
    <property type="match status" value="1"/>
</dbReference>
<dbReference type="InterPro" id="IPR000160">
    <property type="entry name" value="GGDEF_dom"/>
</dbReference>
<dbReference type="PROSITE" id="PS50112">
    <property type="entry name" value="PAS"/>
    <property type="match status" value="1"/>
</dbReference>
<feature type="coiled-coil region" evidence="1">
    <location>
        <begin position="68"/>
        <end position="95"/>
    </location>
</feature>
<dbReference type="NCBIfam" id="TIGR00229">
    <property type="entry name" value="sensory_box"/>
    <property type="match status" value="1"/>
</dbReference>
<dbReference type="CDD" id="cd01948">
    <property type="entry name" value="EAL"/>
    <property type="match status" value="1"/>
</dbReference>
<dbReference type="Gene3D" id="3.30.450.20">
    <property type="entry name" value="PAS domain"/>
    <property type="match status" value="1"/>
</dbReference>
<dbReference type="Gene3D" id="3.30.70.270">
    <property type="match status" value="1"/>
</dbReference>
<reference evidence="6 7" key="1">
    <citation type="submission" date="2019-03" db="EMBL/GenBank/DDBJ databases">
        <title>Paraburkholderia sp. isolated from native Mimosa gymnas in Guartela State Park, Brazil.</title>
        <authorList>
            <person name="Paulitsch F."/>
            <person name="Hungria M."/>
            <person name="Delamuta J.R.M."/>
            <person name="Ribeiro R.A."/>
            <person name="Dall'Agnol R."/>
            <person name="Silva J.S.B."/>
        </authorList>
    </citation>
    <scope>NUCLEOTIDE SEQUENCE [LARGE SCALE GENOMIC DNA]</scope>
    <source>
        <strain evidence="6 7">CNPSo 3008</strain>
    </source>
</reference>
<dbReference type="Gene3D" id="3.20.20.450">
    <property type="entry name" value="EAL domain"/>
    <property type="match status" value="1"/>
</dbReference>
<dbReference type="InterPro" id="IPR035965">
    <property type="entry name" value="PAS-like_dom_sf"/>
</dbReference>
<dbReference type="PROSITE" id="PS50887">
    <property type="entry name" value="GGDEF"/>
    <property type="match status" value="1"/>
</dbReference>
<evidence type="ECO:0000256" key="2">
    <source>
        <dbReference type="SAM" id="Phobius"/>
    </source>
</evidence>
<dbReference type="FunFam" id="3.30.70.270:FF:000001">
    <property type="entry name" value="Diguanylate cyclase domain protein"/>
    <property type="match status" value="1"/>
</dbReference>
<keyword evidence="2" id="KW-0812">Transmembrane</keyword>
<feature type="transmembrane region" description="Helical" evidence="2">
    <location>
        <begin position="215"/>
        <end position="232"/>
    </location>
</feature>
<dbReference type="PANTHER" id="PTHR44757:SF2">
    <property type="entry name" value="BIOFILM ARCHITECTURE MAINTENANCE PROTEIN MBAA"/>
    <property type="match status" value="1"/>
</dbReference>
<evidence type="ECO:0000313" key="7">
    <source>
        <dbReference type="Proteomes" id="UP000295606"/>
    </source>
</evidence>
<dbReference type="PANTHER" id="PTHR44757">
    <property type="entry name" value="DIGUANYLATE CYCLASE DGCP"/>
    <property type="match status" value="1"/>
</dbReference>
<dbReference type="Pfam" id="PF00990">
    <property type="entry name" value="GGDEF"/>
    <property type="match status" value="1"/>
</dbReference>
<dbReference type="Pfam" id="PF13188">
    <property type="entry name" value="PAS_8"/>
    <property type="match status" value="1"/>
</dbReference>
<feature type="domain" description="GGDEF" evidence="5">
    <location>
        <begin position="406"/>
        <end position="537"/>
    </location>
</feature>
<dbReference type="SUPFAM" id="SSF55073">
    <property type="entry name" value="Nucleotide cyclase"/>
    <property type="match status" value="1"/>
</dbReference>
<organism evidence="6 7">
    <name type="scientific">Paraburkholderia guartelaensis</name>
    <dbReference type="NCBI Taxonomy" id="2546446"/>
    <lineage>
        <taxon>Bacteria</taxon>
        <taxon>Pseudomonadati</taxon>
        <taxon>Pseudomonadota</taxon>
        <taxon>Betaproteobacteria</taxon>
        <taxon>Burkholderiales</taxon>
        <taxon>Burkholderiaceae</taxon>
        <taxon>Paraburkholderia</taxon>
    </lineage>
</organism>
<dbReference type="NCBIfam" id="TIGR00254">
    <property type="entry name" value="GGDEF"/>
    <property type="match status" value="1"/>
</dbReference>
<name>A0A4R5LGI1_9BURK</name>
<dbReference type="SUPFAM" id="SSF141868">
    <property type="entry name" value="EAL domain-like"/>
    <property type="match status" value="1"/>
</dbReference>
<feature type="domain" description="PAS" evidence="3">
    <location>
        <begin position="252"/>
        <end position="296"/>
    </location>
</feature>
<dbReference type="InterPro" id="IPR035919">
    <property type="entry name" value="EAL_sf"/>
</dbReference>
<dbReference type="AlphaFoldDB" id="A0A4R5LGI1"/>
<dbReference type="Pfam" id="PF00563">
    <property type="entry name" value="EAL"/>
    <property type="match status" value="1"/>
</dbReference>
<sequence length="808" mass="89262">MQREDSKMGDSAGNPAAKPALIGLWRVLHVWSAQKTRLVAPLALFTILSAIALNTAIALRQSHEQRYALSQQRAVESAKRDLDELQDALLDEHEQLYTVIGTRPFYRRAAYIYPLPALIDNANAAQRTCEGRERCIALLDELKDMIRHLGALSNRLAMYSMLKPGSVKMDTPSLGELDARFFQTMQKIGEIRMDEDAHLDESVTRASRDSQMASALLLGSGLAAACLLLAFLRRNARITKSLRKALQTADVNRKKYKRLFQLNPLPIWIVDDASMRLVAVNDMAAKALGYRASEMLELKLGDLRMNKTALHGASFAHARGQDDGTAIWEHRTKSGELRSMNVLQLQTDFDGRSATLCVMEDVTTQLAAQAELRHRAEYDALTGLTNRKYFDERVNRELQQASRAGKTLAMIFLDLDNFKEVNDSLGHRIGDALLAQIARRIERVVGERGTVARYGGDEFMVIADGAAPLLEPLLDSLLAAMTEPIQVAGHELFIEASIGISLYPADGDDADALVRNADAAMYLAKQNGRNQYQFYRPELSEAATSRLRISTRLRQAFRNGALTVLYQPQFDMATGTMIGAEALLRWTDAELGSVSPAVFIPVAEETGLIRGIGEWVLREACQEAARWNLDPARPIRVSVNVSPLQFEHGDLMGQVREALRDSGLPPELLELEVTEGALMRTPELAARTLAGLREMGVRVAIDDFGTGYSSLGYLKRFRVDRLKIDREFVREIGHDTETEAITLAVIAVAKALNFELIAEGVETSGHRDFLLQNGCTHAQGFLYSHAVSASAIADIAANATTRPAPLPA</sequence>
<evidence type="ECO:0000259" key="4">
    <source>
        <dbReference type="PROSITE" id="PS50883"/>
    </source>
</evidence>